<dbReference type="SUPFAM" id="SSF54593">
    <property type="entry name" value="Glyoxalase/Bleomycin resistance protein/Dihydroxybiphenyl dioxygenase"/>
    <property type="match status" value="1"/>
</dbReference>
<organism evidence="5">
    <name type="scientific">freshwater metagenome</name>
    <dbReference type="NCBI Taxonomy" id="449393"/>
    <lineage>
        <taxon>unclassified sequences</taxon>
        <taxon>metagenomes</taxon>
        <taxon>ecological metagenomes</taxon>
    </lineage>
</organism>
<dbReference type="Gene3D" id="3.10.180.10">
    <property type="entry name" value="2,3-Dihydroxybiphenyl 1,2-Dioxygenase, domain 1"/>
    <property type="match status" value="1"/>
</dbReference>
<dbReference type="InterPro" id="IPR004360">
    <property type="entry name" value="Glyas_Fos-R_dOase_dom"/>
</dbReference>
<dbReference type="Pfam" id="PF00903">
    <property type="entry name" value="Glyoxalase"/>
    <property type="match status" value="1"/>
</dbReference>
<dbReference type="PROSITE" id="PS51819">
    <property type="entry name" value="VOC"/>
    <property type="match status" value="1"/>
</dbReference>
<reference evidence="5" key="1">
    <citation type="submission" date="2020-05" db="EMBL/GenBank/DDBJ databases">
        <authorList>
            <person name="Chiriac C."/>
            <person name="Salcher M."/>
            <person name="Ghai R."/>
            <person name="Kavagutti S V."/>
        </authorList>
    </citation>
    <scope>NUCLEOTIDE SEQUENCE</scope>
</reference>
<dbReference type="EMBL" id="CAFBMH010000009">
    <property type="protein sequence ID" value="CAB4893245.1"/>
    <property type="molecule type" value="Genomic_DNA"/>
</dbReference>
<evidence type="ECO:0000259" key="1">
    <source>
        <dbReference type="PROSITE" id="PS51819"/>
    </source>
</evidence>
<evidence type="ECO:0000313" key="4">
    <source>
        <dbReference type="EMBL" id="CAB4893245.1"/>
    </source>
</evidence>
<protein>
    <submittedName>
        <fullName evidence="5">Unannotated protein</fullName>
    </submittedName>
</protein>
<sequence length="117" mass="12801">MRLHHVNIAVHPDLLEAEMGFLAGCLGLSRLDPGPELAERARWYEFPDGSQVHLSRTTDPISTRPGHIALDVGDALDEIDQRLVAAGLSPQRQQGREPAVSLVSDPAGHLWELRAPD</sequence>
<evidence type="ECO:0000313" key="2">
    <source>
        <dbReference type="EMBL" id="CAB4725347.1"/>
    </source>
</evidence>
<accession>A0A6J7MI14</accession>
<dbReference type="InterPro" id="IPR029068">
    <property type="entry name" value="Glyas_Bleomycin-R_OHBP_Dase"/>
</dbReference>
<evidence type="ECO:0000313" key="5">
    <source>
        <dbReference type="EMBL" id="CAB4980790.1"/>
    </source>
</evidence>
<evidence type="ECO:0000313" key="3">
    <source>
        <dbReference type="EMBL" id="CAB4836492.1"/>
    </source>
</evidence>
<dbReference type="EMBL" id="CAEZYR010000002">
    <property type="protein sequence ID" value="CAB4725347.1"/>
    <property type="molecule type" value="Genomic_DNA"/>
</dbReference>
<name>A0A6J7MI14_9ZZZZ</name>
<gene>
    <name evidence="2" type="ORF">UFOPK2754_00100</name>
    <name evidence="3" type="ORF">UFOPK3139_02936</name>
    <name evidence="4" type="ORF">UFOPK3543_00420</name>
    <name evidence="5" type="ORF">UFOPK3967_00346</name>
</gene>
<dbReference type="EMBL" id="CAFABA010000184">
    <property type="protein sequence ID" value="CAB4836492.1"/>
    <property type="molecule type" value="Genomic_DNA"/>
</dbReference>
<dbReference type="AlphaFoldDB" id="A0A6J7MI14"/>
<dbReference type="EMBL" id="CAFBOS010000013">
    <property type="protein sequence ID" value="CAB4980790.1"/>
    <property type="molecule type" value="Genomic_DNA"/>
</dbReference>
<proteinExistence type="predicted"/>
<feature type="domain" description="VOC" evidence="1">
    <location>
        <begin position="2"/>
        <end position="116"/>
    </location>
</feature>
<dbReference type="InterPro" id="IPR037523">
    <property type="entry name" value="VOC_core"/>
</dbReference>